<feature type="compositionally biased region" description="Low complexity" evidence="9">
    <location>
        <begin position="195"/>
        <end position="210"/>
    </location>
</feature>
<feature type="compositionally biased region" description="Basic and acidic residues" evidence="9">
    <location>
        <begin position="74"/>
        <end position="85"/>
    </location>
</feature>
<evidence type="ECO:0000256" key="5">
    <source>
        <dbReference type="ARBA" id="ARBA00022679"/>
    </source>
</evidence>
<feature type="compositionally biased region" description="Basic and acidic residues" evidence="9">
    <location>
        <begin position="179"/>
        <end position="194"/>
    </location>
</feature>
<dbReference type="OMA" id="YWVVDNY"/>
<evidence type="ECO:0000259" key="10">
    <source>
        <dbReference type="PROSITE" id="PS51559"/>
    </source>
</evidence>
<dbReference type="Gene3D" id="3.40.50.150">
    <property type="entry name" value="Vaccinia Virus protein VP39"/>
    <property type="match status" value="1"/>
</dbReference>
<dbReference type="FunFam" id="3.40.50.150:FF:000135">
    <property type="entry name" value="Arginine N-methyltransferase 2"/>
    <property type="match status" value="1"/>
</dbReference>
<keyword evidence="6" id="KW-0949">S-adenosyl-L-methionine</keyword>
<accession>A0A165I8E5</accession>
<keyword evidence="12" id="KW-1185">Reference proteome</keyword>
<dbReference type="InterPro" id="IPR026480">
    <property type="entry name" value="RMT2_dom"/>
</dbReference>
<dbReference type="Gene3D" id="1.25.40.20">
    <property type="entry name" value="Ankyrin repeat-containing domain"/>
    <property type="match status" value="1"/>
</dbReference>
<proteinExistence type="inferred from homology"/>
<dbReference type="InterPro" id="IPR036770">
    <property type="entry name" value="Ankyrin_rpt-contain_sf"/>
</dbReference>
<feature type="domain" description="RMT2" evidence="10">
    <location>
        <begin position="209"/>
        <end position="439"/>
    </location>
</feature>
<feature type="region of interest" description="Disordered" evidence="9">
    <location>
        <begin position="71"/>
        <end position="97"/>
    </location>
</feature>
<evidence type="ECO:0000256" key="8">
    <source>
        <dbReference type="PIRNR" id="PIRNR038148"/>
    </source>
</evidence>
<evidence type="ECO:0000256" key="2">
    <source>
        <dbReference type="ARBA" id="ARBA00011245"/>
    </source>
</evidence>
<dbReference type="EC" id="2.1.1.-" evidence="8"/>
<dbReference type="PANTHER" id="PTHR32379">
    <property type="entry name" value="GUANIDINOACETATE N-METHYLTRANSFERASE"/>
    <property type="match status" value="1"/>
</dbReference>
<name>A0A165I8E5_XYLHT</name>
<evidence type="ECO:0000256" key="9">
    <source>
        <dbReference type="SAM" id="MobiDB-lite"/>
    </source>
</evidence>
<dbReference type="Proteomes" id="UP000076632">
    <property type="component" value="Unassembled WGS sequence"/>
</dbReference>
<dbReference type="EMBL" id="KV407456">
    <property type="protein sequence ID" value="KZF24533.1"/>
    <property type="molecule type" value="Genomic_DNA"/>
</dbReference>
<dbReference type="RefSeq" id="XP_018190088.1">
    <property type="nucleotide sequence ID" value="XM_018335904.1"/>
</dbReference>
<dbReference type="GO" id="GO:0005634">
    <property type="term" value="C:nucleus"/>
    <property type="evidence" value="ECO:0007669"/>
    <property type="project" value="UniProtKB-SubCell"/>
</dbReference>
<keyword evidence="3 8" id="KW-0963">Cytoplasm</keyword>
<reference evidence="11 12" key="1">
    <citation type="journal article" date="2016" name="Fungal Biol.">
        <title>The genome of Xylona heveae provides a window into fungal endophytism.</title>
        <authorList>
            <person name="Gazis R."/>
            <person name="Kuo A."/>
            <person name="Riley R."/>
            <person name="LaButti K."/>
            <person name="Lipzen A."/>
            <person name="Lin J."/>
            <person name="Amirebrahimi M."/>
            <person name="Hesse C.N."/>
            <person name="Spatafora J.W."/>
            <person name="Henrissat B."/>
            <person name="Hainaut M."/>
            <person name="Grigoriev I.V."/>
            <person name="Hibbett D.S."/>
        </authorList>
    </citation>
    <scope>NUCLEOTIDE SEQUENCE [LARGE SCALE GENOMIC DNA]</scope>
    <source>
        <strain evidence="11 12">TC161</strain>
    </source>
</reference>
<evidence type="ECO:0000256" key="7">
    <source>
        <dbReference type="ARBA" id="ARBA00023242"/>
    </source>
</evidence>
<dbReference type="AlphaFoldDB" id="A0A165I8E5"/>
<evidence type="ECO:0000256" key="3">
    <source>
        <dbReference type="ARBA" id="ARBA00022490"/>
    </source>
</evidence>
<dbReference type="InterPro" id="IPR017408">
    <property type="entry name" value="Arginine_N-MeTrfase_2"/>
</dbReference>
<dbReference type="OrthoDB" id="19014at2759"/>
<dbReference type="PANTHER" id="PTHR32379:SF1">
    <property type="entry name" value="GUANIDINOACETATE N-METHYLTRANSFERASE"/>
    <property type="match status" value="1"/>
</dbReference>
<evidence type="ECO:0000313" key="11">
    <source>
        <dbReference type="EMBL" id="KZF24533.1"/>
    </source>
</evidence>
<dbReference type="PROSITE" id="PS51559">
    <property type="entry name" value="SAM_RMT2"/>
    <property type="match status" value="1"/>
</dbReference>
<dbReference type="GO" id="GO:0032259">
    <property type="term" value="P:methylation"/>
    <property type="evidence" value="ECO:0007669"/>
    <property type="project" value="UniProtKB-KW"/>
</dbReference>
<dbReference type="STRING" id="1328760.A0A165I8E5"/>
<dbReference type="SUPFAM" id="SSF53335">
    <property type="entry name" value="S-adenosyl-L-methionine-dependent methyltransferases"/>
    <property type="match status" value="1"/>
</dbReference>
<sequence>MAPATANPPMTTEQPDPEMAVQMILLAAAHHDRETLRTLLRHGSANVQDPETGATPLHCAIAACAPENLAAGEEESKTEPKKNEPEPQGEEETELEKAQKTIRLLLQNGAIWNDLDNNNETPGCLALRLGLKDMYEMIVDAGVRAELLLNRLDDYEELGDEDEEEEEEEEEEDVEHQDDETKGENDATESKTPEQETTQAAPAAESSEATVDLNSEAYLQSNLSFTSDRILDEDKNGVMMSWETDIMKRSAELLLPGPGLRVLNVGHGMGIIDELFQSHKPSEHHIIEAHPAVLEKLRKEGWYEKPGVTIHEGKWQDILPKMIEEGVMLDAIYFDTFAEDYKALREFFTEYVIGVLDPQGGVDGSGGRWSFFNGLGADRQVCYDVYTKVVEMDIFEAGFDTEWEDLAVPDLDQAGEWDGVRRRYWALKTYRLPICKFMG</sequence>
<comment type="function">
    <text evidence="1 8">S-adenosyl-L-methionine-dependent protein-arginine N-methyltransferase that methylates the delta-nitrogen atom of arginine residues to form N5-methylarginine (type IV) in target proteins. Monomethylates ribosomal protein L12.</text>
</comment>
<dbReference type="PIRSF" id="PIRSF038148">
    <property type="entry name" value="Arginine_N-mtfrase-2"/>
    <property type="match status" value="1"/>
</dbReference>
<keyword evidence="5 8" id="KW-0808">Transferase</keyword>
<dbReference type="InterPro" id="IPR051038">
    <property type="entry name" value="RMT2/GAMT_Mtase"/>
</dbReference>
<evidence type="ECO:0000256" key="4">
    <source>
        <dbReference type="ARBA" id="ARBA00022603"/>
    </source>
</evidence>
<keyword evidence="4 8" id="KW-0489">Methyltransferase</keyword>
<comment type="subcellular location">
    <subcellularLocation>
        <location evidence="8">Cytoplasm</location>
    </subcellularLocation>
    <subcellularLocation>
        <location evidence="8">Nucleus</location>
    </subcellularLocation>
</comment>
<evidence type="ECO:0000313" key="12">
    <source>
        <dbReference type="Proteomes" id="UP000076632"/>
    </source>
</evidence>
<dbReference type="GO" id="GO:0019702">
    <property type="term" value="F:protein arginine N5-methyltransferase activity"/>
    <property type="evidence" value="ECO:0007669"/>
    <property type="project" value="TreeGrafter"/>
</dbReference>
<organism evidence="11 12">
    <name type="scientific">Xylona heveae (strain CBS 132557 / TC161)</name>
    <dbReference type="NCBI Taxonomy" id="1328760"/>
    <lineage>
        <taxon>Eukaryota</taxon>
        <taxon>Fungi</taxon>
        <taxon>Dikarya</taxon>
        <taxon>Ascomycota</taxon>
        <taxon>Pezizomycotina</taxon>
        <taxon>Xylonomycetes</taxon>
        <taxon>Xylonales</taxon>
        <taxon>Xylonaceae</taxon>
        <taxon>Xylona</taxon>
    </lineage>
</organism>
<feature type="compositionally biased region" description="Acidic residues" evidence="9">
    <location>
        <begin position="157"/>
        <end position="178"/>
    </location>
</feature>
<dbReference type="SUPFAM" id="SSF48403">
    <property type="entry name" value="Ankyrin repeat"/>
    <property type="match status" value="1"/>
</dbReference>
<dbReference type="GeneID" id="28901041"/>
<keyword evidence="7 8" id="KW-0539">Nucleus</keyword>
<protein>
    <recommendedName>
        <fullName evidence="8">Arginine N-methyltransferase 2</fullName>
        <ecNumber evidence="8">2.1.1.-</ecNumber>
    </recommendedName>
</protein>
<evidence type="ECO:0000256" key="6">
    <source>
        <dbReference type="ARBA" id="ARBA00022691"/>
    </source>
</evidence>
<feature type="region of interest" description="Disordered" evidence="9">
    <location>
        <begin position="157"/>
        <end position="210"/>
    </location>
</feature>
<dbReference type="GO" id="GO:0005737">
    <property type="term" value="C:cytoplasm"/>
    <property type="evidence" value="ECO:0007669"/>
    <property type="project" value="UniProtKB-SubCell"/>
</dbReference>
<dbReference type="FunCoup" id="A0A165I8E5">
    <property type="interactions" value="374"/>
</dbReference>
<dbReference type="InterPro" id="IPR029063">
    <property type="entry name" value="SAM-dependent_MTases_sf"/>
</dbReference>
<dbReference type="InParanoid" id="A0A165I8E5"/>
<gene>
    <name evidence="11" type="ORF">L228DRAFT_281597</name>
</gene>
<comment type="similarity">
    <text evidence="8">Belongs to the class I-like SAM-binding methyltransferase superfamily. RMT2 methyltransferase family.</text>
</comment>
<evidence type="ECO:0000256" key="1">
    <source>
        <dbReference type="ARBA" id="ARBA00002207"/>
    </source>
</evidence>
<comment type="subunit">
    <text evidence="2 8">Monomer.</text>
</comment>
<dbReference type="CDD" id="cd02440">
    <property type="entry name" value="AdoMet_MTases"/>
    <property type="match status" value="1"/>
</dbReference>